<proteinExistence type="predicted"/>
<protein>
    <submittedName>
        <fullName evidence="2">Uncharacterized protein</fullName>
    </submittedName>
</protein>
<keyword evidence="1" id="KW-0472">Membrane</keyword>
<accession>A0A8H4BFE9</accession>
<evidence type="ECO:0000313" key="2">
    <source>
        <dbReference type="EMBL" id="KAF1801145.1"/>
    </source>
</evidence>
<feature type="transmembrane region" description="Helical" evidence="1">
    <location>
        <begin position="6"/>
        <end position="28"/>
    </location>
</feature>
<dbReference type="AlphaFoldDB" id="A0A8H4BFE9"/>
<sequence length="125" mass="14045">MISSLLVRPLLLLIHLIPLQLMLPLLHFTRMAYIAHIVLGIPLIEKRHMAKRLAAIAVYCLLCCIWVHSSTYTTRTTGACVIATCTGGIAVCLLHMSKSRRAACHQCLLECLLVVEYLRLLWLLP</sequence>
<feature type="transmembrane region" description="Helical" evidence="1">
    <location>
        <begin position="49"/>
        <end position="69"/>
    </location>
</feature>
<evidence type="ECO:0000313" key="3">
    <source>
        <dbReference type="Proteomes" id="UP000469890"/>
    </source>
</evidence>
<comment type="caution">
    <text evidence="2">The sequence shown here is derived from an EMBL/GenBank/DDBJ whole genome shotgun (WGS) entry which is preliminary data.</text>
</comment>
<keyword evidence="1" id="KW-0812">Transmembrane</keyword>
<keyword evidence="1" id="KW-1133">Transmembrane helix</keyword>
<evidence type="ECO:0000256" key="1">
    <source>
        <dbReference type="SAM" id="Phobius"/>
    </source>
</evidence>
<dbReference type="Proteomes" id="UP000469890">
    <property type="component" value="Unassembled WGS sequence"/>
</dbReference>
<reference evidence="2 3" key="1">
    <citation type="submission" date="2019-09" db="EMBL/GenBank/DDBJ databases">
        <authorList>
            <consortium name="DOE Joint Genome Institute"/>
            <person name="Mondo S.J."/>
            <person name="Navarro-Mendoza M.I."/>
            <person name="Perez-Arques C."/>
            <person name="Panchal S."/>
            <person name="Nicolas F.E."/>
            <person name="Ganguly P."/>
            <person name="Pangilinan J."/>
            <person name="Grigoriev I."/>
            <person name="Heitman J."/>
            <person name="Sanya K."/>
            <person name="Garre V."/>
        </authorList>
    </citation>
    <scope>NUCLEOTIDE SEQUENCE [LARGE SCALE GENOMIC DNA]</scope>
    <source>
        <strain evidence="2 3">MU402</strain>
    </source>
</reference>
<gene>
    <name evidence="2" type="ORF">FB192DRAFT_1384318</name>
</gene>
<name>A0A8H4BFE9_MUCCL</name>
<dbReference type="EMBL" id="JAAECE010000005">
    <property type="protein sequence ID" value="KAF1801145.1"/>
    <property type="molecule type" value="Genomic_DNA"/>
</dbReference>
<organism evidence="2 3">
    <name type="scientific">Mucor circinelloides f. lusitanicus</name>
    <name type="common">Mucor racemosus var. lusitanicus</name>
    <dbReference type="NCBI Taxonomy" id="29924"/>
    <lineage>
        <taxon>Eukaryota</taxon>
        <taxon>Fungi</taxon>
        <taxon>Fungi incertae sedis</taxon>
        <taxon>Mucoromycota</taxon>
        <taxon>Mucoromycotina</taxon>
        <taxon>Mucoromycetes</taxon>
        <taxon>Mucorales</taxon>
        <taxon>Mucorineae</taxon>
        <taxon>Mucoraceae</taxon>
        <taxon>Mucor</taxon>
    </lineage>
</organism>
<feature type="transmembrane region" description="Helical" evidence="1">
    <location>
        <begin position="75"/>
        <end position="95"/>
    </location>
</feature>